<evidence type="ECO:0000313" key="3">
    <source>
        <dbReference type="Proteomes" id="UP001213000"/>
    </source>
</evidence>
<dbReference type="EMBL" id="JANIEX010001261">
    <property type="protein sequence ID" value="KAJ3559981.1"/>
    <property type="molecule type" value="Genomic_DNA"/>
</dbReference>
<dbReference type="Proteomes" id="UP001213000">
    <property type="component" value="Unassembled WGS sequence"/>
</dbReference>
<feature type="compositionally biased region" description="Polar residues" evidence="1">
    <location>
        <begin position="38"/>
        <end position="48"/>
    </location>
</feature>
<proteinExistence type="predicted"/>
<protein>
    <recommendedName>
        <fullName evidence="4">Protein kinase domain-containing protein</fullName>
    </recommendedName>
</protein>
<reference evidence="2" key="1">
    <citation type="submission" date="2022-07" db="EMBL/GenBank/DDBJ databases">
        <title>Genome Sequence of Leucocoprinus birnbaumii.</title>
        <authorList>
            <person name="Buettner E."/>
        </authorList>
    </citation>
    <scope>NUCLEOTIDE SEQUENCE</scope>
    <source>
        <strain evidence="2">VT141</strain>
    </source>
</reference>
<evidence type="ECO:0008006" key="4">
    <source>
        <dbReference type="Google" id="ProtNLM"/>
    </source>
</evidence>
<dbReference type="AlphaFoldDB" id="A0AAD5VHM3"/>
<accession>A0AAD5VHM3</accession>
<comment type="caution">
    <text evidence="2">The sequence shown here is derived from an EMBL/GenBank/DDBJ whole genome shotgun (WGS) entry which is preliminary data.</text>
</comment>
<organism evidence="2 3">
    <name type="scientific">Leucocoprinus birnbaumii</name>
    <dbReference type="NCBI Taxonomy" id="56174"/>
    <lineage>
        <taxon>Eukaryota</taxon>
        <taxon>Fungi</taxon>
        <taxon>Dikarya</taxon>
        <taxon>Basidiomycota</taxon>
        <taxon>Agaricomycotina</taxon>
        <taxon>Agaricomycetes</taxon>
        <taxon>Agaricomycetidae</taxon>
        <taxon>Agaricales</taxon>
        <taxon>Agaricineae</taxon>
        <taxon>Agaricaceae</taxon>
        <taxon>Leucocoprinus</taxon>
    </lineage>
</organism>
<keyword evidence="3" id="KW-1185">Reference proteome</keyword>
<evidence type="ECO:0000313" key="2">
    <source>
        <dbReference type="EMBL" id="KAJ3559981.1"/>
    </source>
</evidence>
<gene>
    <name evidence="2" type="ORF">NP233_g11131</name>
</gene>
<evidence type="ECO:0000256" key="1">
    <source>
        <dbReference type="SAM" id="MobiDB-lite"/>
    </source>
</evidence>
<feature type="region of interest" description="Disordered" evidence="1">
    <location>
        <begin position="30"/>
        <end position="64"/>
    </location>
</feature>
<sequence>MFPRRFMHSCTPISPHTIFPRPLPPPPSWWLRDRYSPDEQSPGYQKSPSSPPANLGSPKQSNATDMDWQEKLPEDLKTRRNLGVLQSCLRYLHRWKIHWPIDESTLPNSSPVQYLEALLSPICEIFNQLHSESVLQKAPMRLIQFTSDDSMQAFSFAADEDFERLTVTPPVVLLLRQNMFDRSGSVTWELRNSLSAVFVQSSSVSSVIITNLQDIVVFFPPKPHKQSLNLGTFERIEHTQFPLALRTLVAAYLNESLPFGKFLVIPNIHCKYDKSLISPEGPPQNLDPGTLLTDEHVFQTCRRYSNFDLTTLIRDQSRAMQFFRWKEHIIKHKSKLVARPGDLLTALTNDSGLQFGPSLRPLSPFDPSELPADTTMHIQETRRNCPLAISGISDLLVQSKQFSVKVEDVIAEGTERGICTVYHCILTTIDGDPVSSPPLCLKLFDGAFQSLTMPTNEDIEDDLDLVGWFDQLAYADVYASNEASAYEKLRVIQGSIVPWFYGLHNFTMPDGTALHGLLMEYINGRSLDSVAGEMSTEKLTSLVKSCRQAARVLDLADINQRDWHTGQVLHTNSTTDITHAVFVDFASASQSWEIENLSLPDNYSELLRILLRQFCTSRWDTKIVWEHMGGPDDWGPVHASFPVDGGFKLVHAPNLFPYIVTPDPLTIIQ</sequence>
<name>A0AAD5VHM3_9AGAR</name>